<dbReference type="RefSeq" id="WP_268043108.1">
    <property type="nucleotide sequence ID" value="NZ_CP104064.1"/>
</dbReference>
<feature type="transmembrane region" description="Helical" evidence="1">
    <location>
        <begin position="53"/>
        <end position="72"/>
    </location>
</feature>
<reference evidence="2" key="1">
    <citation type="submission" date="2022-08" db="EMBL/GenBank/DDBJ databases">
        <title>Alicyclobacillus dauci DSM2870, complete genome.</title>
        <authorList>
            <person name="Wang Q."/>
            <person name="Cai R."/>
            <person name="Wang Z."/>
        </authorList>
    </citation>
    <scope>NUCLEOTIDE SEQUENCE</scope>
    <source>
        <strain evidence="2">DSM 28700</strain>
    </source>
</reference>
<proteinExistence type="predicted"/>
<protein>
    <recommendedName>
        <fullName evidence="4">DUF4179 domain-containing protein</fullName>
    </recommendedName>
</protein>
<accession>A0ABY6Z0D5</accession>
<keyword evidence="1" id="KW-0812">Transmembrane</keyword>
<dbReference type="EMBL" id="CP104064">
    <property type="protein sequence ID" value="WAH35826.1"/>
    <property type="molecule type" value="Genomic_DNA"/>
</dbReference>
<keyword evidence="3" id="KW-1185">Reference proteome</keyword>
<sequence>MMDQEDKDLRELMKQLSDVPFRTELKARILDQVREPVGNRIEPRRKRRSYGRYFAVASGLVAACLVGAVAILHDSGIQIKTTADTKTVPFNESAAQFGLKDAPVQVSNVRVGTTAGDPKNSDVLADVTNNSTRPVRESDLFGVLAFSPQGQSTENWLTFVNGPSQVIEPGQTVEWWFHPSGSNLHSPVDDRLVEEPHLAFYASHLVTADTADALWRRSKLEVSNVQVTPRDLSNGIQSVQINTRLTNRSNQPIDLERSRAIIWFASTSDQSFLSDNSIRFLYHMKPEYKDQSWPSVVEPGQTIAVNFRVLSDSKSDFFSRTPHVVVIDAPQLPS</sequence>
<name>A0ABY6Z0D5_9BACL</name>
<dbReference type="Proteomes" id="UP001164803">
    <property type="component" value="Chromosome"/>
</dbReference>
<keyword evidence="1" id="KW-0472">Membrane</keyword>
<evidence type="ECO:0000313" key="3">
    <source>
        <dbReference type="Proteomes" id="UP001164803"/>
    </source>
</evidence>
<gene>
    <name evidence="2" type="ORF">NZD86_16340</name>
</gene>
<organism evidence="2 3">
    <name type="scientific">Alicyclobacillus dauci</name>
    <dbReference type="NCBI Taxonomy" id="1475485"/>
    <lineage>
        <taxon>Bacteria</taxon>
        <taxon>Bacillati</taxon>
        <taxon>Bacillota</taxon>
        <taxon>Bacilli</taxon>
        <taxon>Bacillales</taxon>
        <taxon>Alicyclobacillaceae</taxon>
        <taxon>Alicyclobacillus</taxon>
    </lineage>
</organism>
<keyword evidence="1" id="KW-1133">Transmembrane helix</keyword>
<evidence type="ECO:0000256" key="1">
    <source>
        <dbReference type="SAM" id="Phobius"/>
    </source>
</evidence>
<evidence type="ECO:0000313" key="2">
    <source>
        <dbReference type="EMBL" id="WAH35826.1"/>
    </source>
</evidence>
<evidence type="ECO:0008006" key="4">
    <source>
        <dbReference type="Google" id="ProtNLM"/>
    </source>
</evidence>